<feature type="signal peptide" evidence="7">
    <location>
        <begin position="1"/>
        <end position="21"/>
    </location>
</feature>
<dbReference type="GO" id="GO:0015149">
    <property type="term" value="F:hexose transmembrane transporter activity"/>
    <property type="evidence" value="ECO:0007669"/>
    <property type="project" value="TreeGrafter"/>
</dbReference>
<feature type="transmembrane region" description="Helical" evidence="6">
    <location>
        <begin position="47"/>
        <end position="66"/>
    </location>
</feature>
<dbReference type="SUPFAM" id="SSF103473">
    <property type="entry name" value="MFS general substrate transporter"/>
    <property type="match status" value="1"/>
</dbReference>
<dbReference type="Pfam" id="PF00083">
    <property type="entry name" value="Sugar_tr"/>
    <property type="match status" value="2"/>
</dbReference>
<reference evidence="10" key="2">
    <citation type="submission" date="2020-12" db="EMBL/GenBank/DDBJ databases">
        <title>New Spironucleus salmonicida genome in near-complete chromosomes.</title>
        <authorList>
            <person name="Xu F."/>
            <person name="Kurt Z."/>
            <person name="Jimenez-Gonzalez A."/>
            <person name="Astvaldsson A."/>
            <person name="Andersson J.O."/>
            <person name="Svard S.G."/>
        </authorList>
    </citation>
    <scope>NUCLEOTIDE SEQUENCE</scope>
    <source>
        <strain evidence="10">ATCC 50377</strain>
    </source>
</reference>
<feature type="transmembrane region" description="Helical" evidence="6">
    <location>
        <begin position="215"/>
        <end position="241"/>
    </location>
</feature>
<dbReference type="Gene3D" id="1.20.1250.20">
    <property type="entry name" value="MFS general substrate transporter like domains"/>
    <property type="match status" value="2"/>
</dbReference>
<dbReference type="PANTHER" id="PTHR23503:SF8">
    <property type="entry name" value="FACILITATED GLUCOSE TRANSPORTER PROTEIN 1"/>
    <property type="match status" value="1"/>
</dbReference>
<dbReference type="PANTHER" id="PTHR23503">
    <property type="entry name" value="SOLUTE CARRIER FAMILY 2"/>
    <property type="match status" value="1"/>
</dbReference>
<keyword evidence="11" id="KW-1185">Reference proteome</keyword>
<dbReference type="GO" id="GO:0016020">
    <property type="term" value="C:membrane"/>
    <property type="evidence" value="ECO:0007669"/>
    <property type="project" value="UniProtKB-SubCell"/>
</dbReference>
<protein>
    <submittedName>
        <fullName evidence="9">Hexose transporter</fullName>
    </submittedName>
</protein>
<keyword evidence="4 6" id="KW-1133">Transmembrane helix</keyword>
<keyword evidence="5 6" id="KW-0472">Membrane</keyword>
<feature type="transmembrane region" description="Helical" evidence="6">
    <location>
        <begin position="284"/>
        <end position="306"/>
    </location>
</feature>
<evidence type="ECO:0000256" key="5">
    <source>
        <dbReference type="ARBA" id="ARBA00023136"/>
    </source>
</evidence>
<dbReference type="InterPro" id="IPR045263">
    <property type="entry name" value="GLUT"/>
</dbReference>
<dbReference type="InterPro" id="IPR036259">
    <property type="entry name" value="MFS_trans_sf"/>
</dbReference>
<dbReference type="InterPro" id="IPR005829">
    <property type="entry name" value="Sugar_transporter_CS"/>
</dbReference>
<evidence type="ECO:0000313" key="10">
    <source>
        <dbReference type="EMBL" id="KAH0575202.1"/>
    </source>
</evidence>
<proteinExistence type="predicted"/>
<organism evidence="9">
    <name type="scientific">Spironucleus salmonicida</name>
    <dbReference type="NCBI Taxonomy" id="348837"/>
    <lineage>
        <taxon>Eukaryota</taxon>
        <taxon>Metamonada</taxon>
        <taxon>Diplomonadida</taxon>
        <taxon>Hexamitidae</taxon>
        <taxon>Hexamitinae</taxon>
        <taxon>Spironucleus</taxon>
    </lineage>
</organism>
<gene>
    <name evidence="9" type="ORF">SS50377_11992</name>
    <name evidence="10" type="ORF">SS50377_22829</name>
</gene>
<feature type="transmembrane region" description="Helical" evidence="6">
    <location>
        <begin position="173"/>
        <end position="194"/>
    </location>
</feature>
<keyword evidence="3 6" id="KW-0812">Transmembrane</keyword>
<accession>V6LW08</accession>
<evidence type="ECO:0000256" key="7">
    <source>
        <dbReference type="SAM" id="SignalP"/>
    </source>
</evidence>
<feature type="transmembrane region" description="Helical" evidence="6">
    <location>
        <begin position="377"/>
        <end position="395"/>
    </location>
</feature>
<dbReference type="OrthoDB" id="6612291at2759"/>
<name>V6LW08_9EUKA</name>
<evidence type="ECO:0000313" key="11">
    <source>
        <dbReference type="Proteomes" id="UP000018208"/>
    </source>
</evidence>
<dbReference type="PROSITE" id="PS50850">
    <property type="entry name" value="MFS"/>
    <property type="match status" value="1"/>
</dbReference>
<feature type="transmembrane region" description="Helical" evidence="6">
    <location>
        <begin position="78"/>
        <end position="96"/>
    </location>
</feature>
<feature type="transmembrane region" description="Helical" evidence="6">
    <location>
        <begin position="253"/>
        <end position="277"/>
    </location>
</feature>
<dbReference type="Proteomes" id="UP000018208">
    <property type="component" value="Unassembled WGS sequence"/>
</dbReference>
<dbReference type="InterPro" id="IPR005828">
    <property type="entry name" value="MFS_sugar_transport-like"/>
</dbReference>
<feature type="domain" description="Major facilitator superfamily (MFS) profile" evidence="8">
    <location>
        <begin position="12"/>
        <end position="399"/>
    </location>
</feature>
<evidence type="ECO:0000256" key="3">
    <source>
        <dbReference type="ARBA" id="ARBA00022692"/>
    </source>
</evidence>
<dbReference type="EMBL" id="KI546021">
    <property type="protein sequence ID" value="EST47891.1"/>
    <property type="molecule type" value="Genomic_DNA"/>
</dbReference>
<dbReference type="AlphaFoldDB" id="V6LW08"/>
<evidence type="ECO:0000259" key="8">
    <source>
        <dbReference type="PROSITE" id="PS50850"/>
    </source>
</evidence>
<evidence type="ECO:0000256" key="2">
    <source>
        <dbReference type="ARBA" id="ARBA00022448"/>
    </source>
</evidence>
<reference evidence="9 10" key="1">
    <citation type="journal article" date="2014" name="PLoS Genet.">
        <title>The Genome of Spironucleus salmonicida Highlights a Fish Pathogen Adapted to Fluctuating Environments.</title>
        <authorList>
            <person name="Xu F."/>
            <person name="Jerlstrom-Hultqvist J."/>
            <person name="Einarsson E."/>
            <person name="Astvaldsson A."/>
            <person name="Svard S.G."/>
            <person name="Andersson J.O."/>
        </authorList>
    </citation>
    <scope>NUCLEOTIDE SEQUENCE</scope>
    <source>
        <strain evidence="10">ATCC 50377</strain>
    </source>
</reference>
<dbReference type="PROSITE" id="PS00216">
    <property type="entry name" value="SUGAR_TRANSPORT_1"/>
    <property type="match status" value="1"/>
</dbReference>
<evidence type="ECO:0000313" key="9">
    <source>
        <dbReference type="EMBL" id="EST47891.1"/>
    </source>
</evidence>
<evidence type="ECO:0000256" key="1">
    <source>
        <dbReference type="ARBA" id="ARBA00004141"/>
    </source>
</evidence>
<sequence length="422" mass="47442">MIYFYRLLTIQLLAGISLGSALSNMSRDIIQLYYMDTYGISFDEAEVIIKQFLPLLSTSSIIGFAAGSSLFSLIAKFLGFKLTAMIGCTGVFLFTIGQCIPVNEYFLFIMRVLAGFFQLLFMCPTLVIVGEHALPQKRGILGMWFQFGITIGIFINSIILLVIKLTFLKFNCWWASFCPAILSSLAGLILLFFTPDVQKRIHKEVNYSQIFTREYGELLLCTVFLGINQQWTGINGVIVFANEIFKNQFNSEFSSIICNFVIASVNIVFTVIALLLIERLGRRRLLFTGLTICFMSQCIILSNYGLRQPSQPLLLGCYISFIIGFAVGPGPILYVLASEIFPISAKSMFIGILMSCNYVSHLFVIVLFPILTDWANFILYISLTISTTFVLFFYCPETKGKTQAEIQETLANSTNFRISVVE</sequence>
<dbReference type="EMBL" id="AUWU02000003">
    <property type="protein sequence ID" value="KAH0575202.1"/>
    <property type="molecule type" value="Genomic_DNA"/>
</dbReference>
<keyword evidence="7" id="KW-0732">Signal</keyword>
<keyword evidence="2" id="KW-0813">Transport</keyword>
<feature type="transmembrane region" description="Helical" evidence="6">
    <location>
        <begin position="348"/>
        <end position="371"/>
    </location>
</feature>
<dbReference type="InterPro" id="IPR020846">
    <property type="entry name" value="MFS_dom"/>
</dbReference>
<feature type="transmembrane region" description="Helical" evidence="6">
    <location>
        <begin position="312"/>
        <end position="336"/>
    </location>
</feature>
<feature type="chain" id="PRO_5004751042" evidence="7">
    <location>
        <begin position="22"/>
        <end position="422"/>
    </location>
</feature>
<feature type="transmembrane region" description="Helical" evidence="6">
    <location>
        <begin position="108"/>
        <end position="129"/>
    </location>
</feature>
<evidence type="ECO:0000256" key="4">
    <source>
        <dbReference type="ARBA" id="ARBA00022989"/>
    </source>
</evidence>
<dbReference type="VEuPathDB" id="GiardiaDB:SS50377_22829"/>
<comment type="subcellular location">
    <subcellularLocation>
        <location evidence="1">Membrane</location>
        <topology evidence="1">Multi-pass membrane protein</topology>
    </subcellularLocation>
</comment>
<feature type="transmembrane region" description="Helical" evidence="6">
    <location>
        <begin position="141"/>
        <end position="167"/>
    </location>
</feature>
<evidence type="ECO:0000256" key="6">
    <source>
        <dbReference type="SAM" id="Phobius"/>
    </source>
</evidence>